<dbReference type="Proteomes" id="UP000594638">
    <property type="component" value="Unassembled WGS sequence"/>
</dbReference>
<evidence type="ECO:0000313" key="4">
    <source>
        <dbReference type="Proteomes" id="UP000594638"/>
    </source>
</evidence>
<comment type="caution">
    <text evidence="3">The sequence shown here is derived from an EMBL/GenBank/DDBJ whole genome shotgun (WGS) entry which is preliminary data.</text>
</comment>
<dbReference type="AlphaFoldDB" id="A0A8S0QLA7"/>
<dbReference type="InterPro" id="IPR036815">
    <property type="entry name" value="14-3-3_dom_sf"/>
</dbReference>
<protein>
    <submittedName>
        <fullName evidence="3">14-3-3</fullName>
    </submittedName>
</protein>
<dbReference type="EMBL" id="CACTIH010001959">
    <property type="protein sequence ID" value="CAA2970026.1"/>
    <property type="molecule type" value="Genomic_DNA"/>
</dbReference>
<evidence type="ECO:0000259" key="2">
    <source>
        <dbReference type="SMART" id="SM00101"/>
    </source>
</evidence>
<accession>A0A8S0QLA7</accession>
<keyword evidence="4" id="KW-1185">Reference proteome</keyword>
<proteinExistence type="inferred from homology"/>
<dbReference type="SMART" id="SM00101">
    <property type="entry name" value="14_3_3"/>
    <property type="match status" value="1"/>
</dbReference>
<evidence type="ECO:0000313" key="3">
    <source>
        <dbReference type="EMBL" id="CAA2970026.1"/>
    </source>
</evidence>
<sequence length="176" mass="20154">MLGRPIFYTAELSSSRTLSLKSIASNCEENIYMAKQTECYEEMVEYMEKVVTAMEGNELTVEECNLLSVAYKNVIGACRASWRIILSIEQKEESCRNKSHISTIKGYKSKIESELSSIFRWHFETPRLHAQWIGFPWGLYEFKIGTERKEVAENTLSTNKAAQDISNTELAPTHPI</sequence>
<evidence type="ECO:0000256" key="1">
    <source>
        <dbReference type="ARBA" id="ARBA00006141"/>
    </source>
</evidence>
<comment type="similarity">
    <text evidence="1">Belongs to the 14-3-3 family.</text>
</comment>
<feature type="domain" description="14-3-3" evidence="2">
    <location>
        <begin position="28"/>
        <end position="176"/>
    </location>
</feature>
<reference evidence="3 4" key="1">
    <citation type="submission" date="2019-12" db="EMBL/GenBank/DDBJ databases">
        <authorList>
            <person name="Alioto T."/>
            <person name="Alioto T."/>
            <person name="Gomez Garrido J."/>
        </authorList>
    </citation>
    <scope>NUCLEOTIDE SEQUENCE [LARGE SCALE GENOMIC DNA]</scope>
</reference>
<organism evidence="3 4">
    <name type="scientific">Olea europaea subsp. europaea</name>
    <dbReference type="NCBI Taxonomy" id="158383"/>
    <lineage>
        <taxon>Eukaryota</taxon>
        <taxon>Viridiplantae</taxon>
        <taxon>Streptophyta</taxon>
        <taxon>Embryophyta</taxon>
        <taxon>Tracheophyta</taxon>
        <taxon>Spermatophyta</taxon>
        <taxon>Magnoliopsida</taxon>
        <taxon>eudicotyledons</taxon>
        <taxon>Gunneridae</taxon>
        <taxon>Pentapetalae</taxon>
        <taxon>asterids</taxon>
        <taxon>lamiids</taxon>
        <taxon>Lamiales</taxon>
        <taxon>Oleaceae</taxon>
        <taxon>Oleeae</taxon>
        <taxon>Olea</taxon>
    </lineage>
</organism>
<dbReference type="InterPro" id="IPR023410">
    <property type="entry name" value="14-3-3_domain"/>
</dbReference>
<gene>
    <name evidence="3" type="ORF">OLEA9_A058931</name>
</gene>
<dbReference type="Gene3D" id="1.20.190.20">
    <property type="entry name" value="14-3-3 domain"/>
    <property type="match status" value="2"/>
</dbReference>
<dbReference type="OrthoDB" id="10260625at2759"/>
<dbReference type="Gramene" id="OE9A058931T1">
    <property type="protein sequence ID" value="OE9A058931C1"/>
    <property type="gene ID" value="OE9A058931"/>
</dbReference>
<dbReference type="Pfam" id="PF00244">
    <property type="entry name" value="14-3-3"/>
    <property type="match status" value="1"/>
</dbReference>
<dbReference type="InterPro" id="IPR000308">
    <property type="entry name" value="14-3-3"/>
</dbReference>
<dbReference type="PANTHER" id="PTHR18860">
    <property type="entry name" value="14-3-3 PROTEIN"/>
    <property type="match status" value="1"/>
</dbReference>
<dbReference type="SUPFAM" id="SSF48445">
    <property type="entry name" value="14-3-3 protein"/>
    <property type="match status" value="1"/>
</dbReference>
<name>A0A8S0QLA7_OLEEU</name>
<dbReference type="PRINTS" id="PR00305">
    <property type="entry name" value="1433ZETA"/>
</dbReference>